<dbReference type="Proteomes" id="UP001147830">
    <property type="component" value="Unassembled WGS sequence"/>
</dbReference>
<feature type="region of interest" description="Disordered" evidence="1">
    <location>
        <begin position="166"/>
        <end position="198"/>
    </location>
</feature>
<dbReference type="AlphaFoldDB" id="A0A9X2WEE3"/>
<feature type="compositionally biased region" description="Basic and acidic residues" evidence="1">
    <location>
        <begin position="173"/>
        <end position="198"/>
    </location>
</feature>
<feature type="chain" id="PRO_5040976992" evidence="2">
    <location>
        <begin position="20"/>
        <end position="231"/>
    </location>
</feature>
<comment type="caution">
    <text evidence="3">The sequence shown here is derived from an EMBL/GenBank/DDBJ whole genome shotgun (WGS) entry which is preliminary data.</text>
</comment>
<reference evidence="3" key="2">
    <citation type="submission" date="2022-08" db="EMBL/GenBank/DDBJ databases">
        <authorList>
            <person name="Dong C."/>
        </authorList>
    </citation>
    <scope>NUCLEOTIDE SEQUENCE</scope>
    <source>
        <strain evidence="3">59MF3M-4</strain>
    </source>
</reference>
<protein>
    <submittedName>
        <fullName evidence="3">Uncharacterized protein</fullName>
    </submittedName>
</protein>
<dbReference type="RefSeq" id="WP_260975792.1">
    <property type="nucleotide sequence ID" value="NZ_JAOANI010000015.1"/>
</dbReference>
<keyword evidence="2" id="KW-0732">Signal</keyword>
<feature type="signal peptide" evidence="2">
    <location>
        <begin position="1"/>
        <end position="19"/>
    </location>
</feature>
<evidence type="ECO:0000313" key="3">
    <source>
        <dbReference type="EMBL" id="MCT7358896.1"/>
    </source>
</evidence>
<keyword evidence="4" id="KW-1185">Reference proteome</keyword>
<organism evidence="3 4">
    <name type="scientific">Thalassolituus pacificus</name>
    <dbReference type="NCBI Taxonomy" id="2975440"/>
    <lineage>
        <taxon>Bacteria</taxon>
        <taxon>Pseudomonadati</taxon>
        <taxon>Pseudomonadota</taxon>
        <taxon>Gammaproteobacteria</taxon>
        <taxon>Oceanospirillales</taxon>
        <taxon>Oceanospirillaceae</taxon>
        <taxon>Thalassolituus</taxon>
    </lineage>
</organism>
<gene>
    <name evidence="3" type="ORF">NYR02_07695</name>
</gene>
<name>A0A9X2WEE3_9GAMM</name>
<dbReference type="EMBL" id="JAOANI010000015">
    <property type="protein sequence ID" value="MCT7358896.1"/>
    <property type="molecule type" value="Genomic_DNA"/>
</dbReference>
<evidence type="ECO:0000256" key="1">
    <source>
        <dbReference type="SAM" id="MobiDB-lite"/>
    </source>
</evidence>
<reference evidence="3" key="1">
    <citation type="journal article" date="2022" name="Front. Microbiol.">
        <title>Genome-based taxonomic rearrangement of Oceanobacter-related bacteria including the description of Thalassolituus hydrocarbonoclasticus sp. nov. and Thalassolituus pacificus sp. nov. and emended description of the genus Thalassolituus.</title>
        <authorList>
            <person name="Dong C."/>
            <person name="Wei L."/>
            <person name="Wang J."/>
            <person name="Lai Q."/>
            <person name="Huang Z."/>
            <person name="Shao Z."/>
        </authorList>
    </citation>
    <scope>NUCLEOTIDE SEQUENCE</scope>
    <source>
        <strain evidence="3">59MF3M-4</strain>
    </source>
</reference>
<accession>A0A9X2WEE3</accession>
<sequence length="231" mass="26811">MRFLLKTCFLFLLSQVAIAAPTIQYQHAQQRYIFPELTVSAEAFFTEFSQYSGIVIYYYPDLIIPEVFRGASLQENEVLRLLEQNFSLIKSFKDADLAALQILPEGQLQSDGLRLAGSTLVETSLTSDVVQQQPALLSDQRVRVLEEAARREKKIAEIKAQQEEQQAARKKKKADEKAQREQRLAEEKKNEFAKLQHYRDTDPEIYQRLLPFYRHRFGEPDFSEPDNTHQP</sequence>
<evidence type="ECO:0000313" key="4">
    <source>
        <dbReference type="Proteomes" id="UP001147830"/>
    </source>
</evidence>
<evidence type="ECO:0000256" key="2">
    <source>
        <dbReference type="SAM" id="SignalP"/>
    </source>
</evidence>
<proteinExistence type="predicted"/>